<organism evidence="1 2">
    <name type="scientific">Mycobacterium tuberculosis</name>
    <dbReference type="NCBI Taxonomy" id="1773"/>
    <lineage>
        <taxon>Bacteria</taxon>
        <taxon>Bacillati</taxon>
        <taxon>Actinomycetota</taxon>
        <taxon>Actinomycetes</taxon>
        <taxon>Mycobacteriales</taxon>
        <taxon>Mycobacteriaceae</taxon>
        <taxon>Mycobacterium</taxon>
        <taxon>Mycobacterium tuberculosis complex</taxon>
    </lineage>
</organism>
<dbReference type="Proteomes" id="UP000039021">
    <property type="component" value="Unassembled WGS sequence"/>
</dbReference>
<gene>
    <name evidence="1" type="ORF">ERS007739_00912</name>
</gene>
<evidence type="ECO:0000313" key="1">
    <source>
        <dbReference type="EMBL" id="COX23396.1"/>
    </source>
</evidence>
<evidence type="ECO:0000313" key="2">
    <source>
        <dbReference type="Proteomes" id="UP000039021"/>
    </source>
</evidence>
<comment type="caution">
    <text evidence="1">The sequence shown here is derived from an EMBL/GenBank/DDBJ whole genome shotgun (WGS) entry which is preliminary data.</text>
</comment>
<accession>A0A916L9A4</accession>
<dbReference type="EMBL" id="CSBK01000303">
    <property type="protein sequence ID" value="COX23396.1"/>
    <property type="molecule type" value="Genomic_DNA"/>
</dbReference>
<sequence>MQRFATLDSLQMRVQNCRDDLQIELRGSRILMCQSCFRIRDGTGGVSLFPIGRCWIVQVRMPLADLTQNGIELFGTCRGRDHRGHLGRCQPGLPRVWVTGSVADVPDRGKEIFVRGHRRVKRHCDPLRALSPALPCRVTVPRCVVADNSPNACRSSVSGPQLTGRFRVLCPQAL</sequence>
<protein>
    <submittedName>
        <fullName evidence="1">Uncharacterized protein</fullName>
    </submittedName>
</protein>
<reference evidence="2" key="1">
    <citation type="submission" date="2015-03" db="EMBL/GenBank/DDBJ databases">
        <authorList>
            <consortium name="Pathogen Informatics"/>
        </authorList>
    </citation>
    <scope>NUCLEOTIDE SEQUENCE [LARGE SCALE GENOMIC DNA]</scope>
    <source>
        <strain evidence="2">N09902308</strain>
    </source>
</reference>
<proteinExistence type="predicted"/>
<dbReference type="AlphaFoldDB" id="A0A916L9A4"/>
<name>A0A916L9A4_MYCTX</name>